<dbReference type="GO" id="GO:0022857">
    <property type="term" value="F:transmembrane transporter activity"/>
    <property type="evidence" value="ECO:0007669"/>
    <property type="project" value="InterPro"/>
</dbReference>
<evidence type="ECO:0000256" key="3">
    <source>
        <dbReference type="SAM" id="SignalP"/>
    </source>
</evidence>
<feature type="domain" description="Multidrug resistance protein MdtA-like C-terminal permuted SH3" evidence="7">
    <location>
        <begin position="306"/>
        <end position="364"/>
    </location>
</feature>
<dbReference type="PANTHER" id="PTHR30158:SF3">
    <property type="entry name" value="MULTIDRUG EFFLUX PUMP SUBUNIT ACRA-RELATED"/>
    <property type="match status" value="1"/>
</dbReference>
<dbReference type="InterPro" id="IPR006143">
    <property type="entry name" value="RND_pump_MFP"/>
</dbReference>
<protein>
    <submittedName>
        <fullName evidence="8">Multidrug resistance protein MexA</fullName>
    </submittedName>
</protein>
<dbReference type="InterPro" id="IPR058625">
    <property type="entry name" value="MdtA-like_BSH"/>
</dbReference>
<evidence type="ECO:0000256" key="1">
    <source>
        <dbReference type="ARBA" id="ARBA00004196"/>
    </source>
</evidence>
<dbReference type="InterPro" id="IPR058624">
    <property type="entry name" value="MdtA-like_HH"/>
</dbReference>
<feature type="signal peptide" evidence="3">
    <location>
        <begin position="1"/>
        <end position="21"/>
    </location>
</feature>
<dbReference type="InterPro" id="IPR058627">
    <property type="entry name" value="MdtA-like_C"/>
</dbReference>
<dbReference type="Pfam" id="PF25967">
    <property type="entry name" value="RND-MFP_C"/>
    <property type="match status" value="1"/>
</dbReference>
<dbReference type="GO" id="GO:0005886">
    <property type="term" value="C:plasma membrane"/>
    <property type="evidence" value="ECO:0007669"/>
    <property type="project" value="UniProtKB-SubCell"/>
</dbReference>
<accession>A0A1V6CF24</accession>
<dbReference type="PANTHER" id="PTHR30158">
    <property type="entry name" value="ACRA/E-RELATED COMPONENT OF DRUG EFFLUX TRANSPORTER"/>
    <property type="match status" value="1"/>
</dbReference>
<evidence type="ECO:0000259" key="5">
    <source>
        <dbReference type="Pfam" id="PF25917"/>
    </source>
</evidence>
<evidence type="ECO:0000256" key="2">
    <source>
        <dbReference type="ARBA" id="ARBA00009477"/>
    </source>
</evidence>
<gene>
    <name evidence="8" type="primary">mexA</name>
    <name evidence="8" type="ORF">BWX89_00045</name>
</gene>
<dbReference type="EMBL" id="MWDQ01000014">
    <property type="protein sequence ID" value="OQB75374.1"/>
    <property type="molecule type" value="Genomic_DNA"/>
</dbReference>
<dbReference type="GO" id="GO:0046677">
    <property type="term" value="P:response to antibiotic"/>
    <property type="evidence" value="ECO:0007669"/>
    <property type="project" value="TreeGrafter"/>
</dbReference>
<keyword evidence="3" id="KW-0732">Signal</keyword>
<organism evidence="8">
    <name type="scientific">candidate division TA06 bacterium ADurb.Bin131</name>
    <dbReference type="NCBI Taxonomy" id="1852827"/>
    <lineage>
        <taxon>Bacteria</taxon>
        <taxon>Bacteria division TA06</taxon>
    </lineage>
</organism>
<dbReference type="FunFam" id="2.40.420.20:FF:000001">
    <property type="entry name" value="Efflux RND transporter periplasmic adaptor subunit"/>
    <property type="match status" value="1"/>
</dbReference>
<feature type="domain" description="Multidrug resistance protein MdtA-like beta-barrel" evidence="6">
    <location>
        <begin position="210"/>
        <end position="298"/>
    </location>
</feature>
<dbReference type="Pfam" id="PF25917">
    <property type="entry name" value="BSH_RND"/>
    <property type="match status" value="1"/>
</dbReference>
<evidence type="ECO:0000313" key="8">
    <source>
        <dbReference type="EMBL" id="OQB75374.1"/>
    </source>
</evidence>
<reference evidence="8" key="1">
    <citation type="submission" date="2017-02" db="EMBL/GenBank/DDBJ databases">
        <title>Delving into the versatile metabolic prowess of the omnipresent phylum Bacteroidetes.</title>
        <authorList>
            <person name="Nobu M.K."/>
            <person name="Mei R."/>
            <person name="Narihiro T."/>
            <person name="Kuroda K."/>
            <person name="Liu W.-T."/>
        </authorList>
    </citation>
    <scope>NUCLEOTIDE SEQUENCE</scope>
    <source>
        <strain evidence="8">ADurb.Bin131</strain>
    </source>
</reference>
<dbReference type="FunFam" id="1.10.287.470:FF:000002">
    <property type="entry name" value="Efflux RND transporter periplasmic adaptor subunit"/>
    <property type="match status" value="1"/>
</dbReference>
<dbReference type="PROSITE" id="PS51257">
    <property type="entry name" value="PROKAR_LIPOPROTEIN"/>
    <property type="match status" value="1"/>
</dbReference>
<sequence length="383" mass="41586">MQVKKKYVFLVASFIAVLMLAGCQTNKPKMSQTGALPEVAVITIQPQRVVLTSELPARTSAYLVAEVRPQVNGIIQKCLFTEGSDVHAGEILYQIDPAPYRAAYNSAVAALARAESNLPPARLRAERYQKLLADKAVSQQEYDDAAASVKQIEADIQCAKAAVETARINLDYTEVKSPITGRAGKSNVTVGALATAYQGIAFTTIQQIDPIYVDASQSTADLLQLRRDLSTGRLKNGRVSQTRVKLILEDGTPYALTGTLKFSDITVDRNTGSITLRMVFPNPKGILLPGMYVRAIVERGIVEQGILVPQQAVSRDAKGIPSVMVVNNENKVEQRILVADETVGTNWLIRSGLKAGDRVIVEGLLRVRPGSPVKTVPYIEKEG</sequence>
<dbReference type="Proteomes" id="UP000485562">
    <property type="component" value="Unassembled WGS sequence"/>
</dbReference>
<dbReference type="Gene3D" id="2.40.30.170">
    <property type="match status" value="1"/>
</dbReference>
<proteinExistence type="inferred from homology"/>
<dbReference type="InterPro" id="IPR058626">
    <property type="entry name" value="MdtA-like_b-barrel"/>
</dbReference>
<feature type="domain" description="Multidrug resistance protein MdtA-like barrel-sandwich hybrid" evidence="5">
    <location>
        <begin position="64"/>
        <end position="205"/>
    </location>
</feature>
<comment type="similarity">
    <text evidence="2">Belongs to the membrane fusion protein (MFP) (TC 8.A.1) family.</text>
</comment>
<dbReference type="AlphaFoldDB" id="A0A1V6CF24"/>
<dbReference type="Pfam" id="PF25944">
    <property type="entry name" value="Beta-barrel_RND"/>
    <property type="match status" value="1"/>
</dbReference>
<evidence type="ECO:0000259" key="7">
    <source>
        <dbReference type="Pfam" id="PF25967"/>
    </source>
</evidence>
<dbReference type="NCBIfam" id="TIGR01730">
    <property type="entry name" value="RND_mfp"/>
    <property type="match status" value="1"/>
</dbReference>
<evidence type="ECO:0000259" key="4">
    <source>
        <dbReference type="Pfam" id="PF25876"/>
    </source>
</evidence>
<dbReference type="Gene3D" id="2.40.50.100">
    <property type="match status" value="1"/>
</dbReference>
<dbReference type="Gene3D" id="1.10.287.470">
    <property type="entry name" value="Helix hairpin bin"/>
    <property type="match status" value="1"/>
</dbReference>
<evidence type="ECO:0000259" key="6">
    <source>
        <dbReference type="Pfam" id="PF25944"/>
    </source>
</evidence>
<comment type="subcellular location">
    <subcellularLocation>
        <location evidence="1">Cell envelope</location>
    </subcellularLocation>
</comment>
<dbReference type="SUPFAM" id="SSF111369">
    <property type="entry name" value="HlyD-like secretion proteins"/>
    <property type="match status" value="1"/>
</dbReference>
<dbReference type="Gene3D" id="2.40.420.20">
    <property type="match status" value="1"/>
</dbReference>
<dbReference type="Pfam" id="PF25876">
    <property type="entry name" value="HH_MFP_RND"/>
    <property type="match status" value="1"/>
</dbReference>
<feature type="chain" id="PRO_5013139153" evidence="3">
    <location>
        <begin position="22"/>
        <end position="383"/>
    </location>
</feature>
<feature type="domain" description="Multidrug resistance protein MdtA-like alpha-helical hairpin" evidence="4">
    <location>
        <begin position="104"/>
        <end position="173"/>
    </location>
</feature>
<name>A0A1V6CF24_UNCT6</name>
<comment type="caution">
    <text evidence="8">The sequence shown here is derived from an EMBL/GenBank/DDBJ whole genome shotgun (WGS) entry which is preliminary data.</text>
</comment>